<organism evidence="1 2">
    <name type="scientific">Photobacterium kishitanii</name>
    <dbReference type="NCBI Taxonomy" id="318456"/>
    <lineage>
        <taxon>Bacteria</taxon>
        <taxon>Pseudomonadati</taxon>
        <taxon>Pseudomonadota</taxon>
        <taxon>Gammaproteobacteria</taxon>
        <taxon>Vibrionales</taxon>
        <taxon>Vibrionaceae</taxon>
        <taxon>Photobacterium</taxon>
    </lineage>
</organism>
<gene>
    <name evidence="1" type="ORF">C0W53_14210</name>
</gene>
<reference evidence="1 2" key="1">
    <citation type="submission" date="2018-01" db="EMBL/GenBank/DDBJ databases">
        <title>Whole genome sequencing of Histamine producing bacteria.</title>
        <authorList>
            <person name="Butler K."/>
        </authorList>
    </citation>
    <scope>NUCLEOTIDE SEQUENCE [LARGE SCALE GENOMIC DNA]</scope>
    <source>
        <strain evidence="1 2">A1-4</strain>
    </source>
</reference>
<accession>A0AAX0YU95</accession>
<dbReference type="EMBL" id="PYOZ01000008">
    <property type="protein sequence ID" value="PSX44418.1"/>
    <property type="molecule type" value="Genomic_DNA"/>
</dbReference>
<sequence length="218" mass="24534">MTIFFNEIYNVVSSGLTALQEAQATGKAQKNPVSESIFLSAWVTKVLKQHSFDRCVVKTLQEWQQQSRTMGKNAQLKLHFSRLAETYANVTNDQGQSTVITPAAMATFYTALEQQDWLVTNEYEVNRKVSHHTDGKASLVVCSAQYAESMNENGELVKPLSLYVRGNTQQFIDIAYQHGILLYKITDYKSKVKFHGEYIIYPMNAGGHLPELPTATNS</sequence>
<dbReference type="Pfam" id="PF11140">
    <property type="entry name" value="DUF2913"/>
    <property type="match status" value="1"/>
</dbReference>
<proteinExistence type="predicted"/>
<keyword evidence="2" id="KW-1185">Reference proteome</keyword>
<evidence type="ECO:0000313" key="1">
    <source>
        <dbReference type="EMBL" id="PSX44418.1"/>
    </source>
</evidence>
<comment type="caution">
    <text evidence="1">The sequence shown here is derived from an EMBL/GenBank/DDBJ whole genome shotgun (WGS) entry which is preliminary data.</text>
</comment>
<protein>
    <submittedName>
        <fullName evidence="1">DUF2913 domain-containing protein</fullName>
    </submittedName>
</protein>
<dbReference type="InterPro" id="IPR021316">
    <property type="entry name" value="DUF2913"/>
</dbReference>
<name>A0AAX0YU95_9GAMM</name>
<dbReference type="Proteomes" id="UP000240728">
    <property type="component" value="Unassembled WGS sequence"/>
</dbReference>
<dbReference type="AlphaFoldDB" id="A0AAX0YU95"/>
<evidence type="ECO:0000313" key="2">
    <source>
        <dbReference type="Proteomes" id="UP000240728"/>
    </source>
</evidence>
<dbReference type="RefSeq" id="WP_045045022.1">
    <property type="nucleotide sequence ID" value="NZ_JZSP01000004.1"/>
</dbReference>